<comment type="caution">
    <text evidence="2">The sequence shown here is derived from an EMBL/GenBank/DDBJ whole genome shotgun (WGS) entry which is preliminary data.</text>
</comment>
<evidence type="ECO:0000256" key="1">
    <source>
        <dbReference type="SAM" id="MobiDB-lite"/>
    </source>
</evidence>
<dbReference type="PANTHER" id="PTHR36018:SF1">
    <property type="entry name" value="OS09G0481800 PROTEIN"/>
    <property type="match status" value="1"/>
</dbReference>
<dbReference type="Gene3D" id="3.30.300.130">
    <property type="entry name" value="Fe-S cluster assembly (FSCA)"/>
    <property type="match status" value="1"/>
</dbReference>
<name>A0ABD2R3Y8_9SOLN</name>
<feature type="region of interest" description="Disordered" evidence="1">
    <location>
        <begin position="1"/>
        <end position="29"/>
    </location>
</feature>
<dbReference type="SUPFAM" id="SSF117916">
    <property type="entry name" value="Fe-S cluster assembly (FSCA) domain-like"/>
    <property type="match status" value="1"/>
</dbReference>
<feature type="non-terminal residue" evidence="2">
    <location>
        <position position="1"/>
    </location>
</feature>
<evidence type="ECO:0000313" key="3">
    <source>
        <dbReference type="Proteomes" id="UP001627284"/>
    </source>
</evidence>
<accession>A0ABD2R3Y8</accession>
<dbReference type="InterPro" id="IPR034904">
    <property type="entry name" value="FSCA_dom_sf"/>
</dbReference>
<organism evidence="2 3">
    <name type="scientific">Solanum stoloniferum</name>
    <dbReference type="NCBI Taxonomy" id="62892"/>
    <lineage>
        <taxon>Eukaryota</taxon>
        <taxon>Viridiplantae</taxon>
        <taxon>Streptophyta</taxon>
        <taxon>Embryophyta</taxon>
        <taxon>Tracheophyta</taxon>
        <taxon>Spermatophyta</taxon>
        <taxon>Magnoliopsida</taxon>
        <taxon>eudicotyledons</taxon>
        <taxon>Gunneridae</taxon>
        <taxon>Pentapetalae</taxon>
        <taxon>asterids</taxon>
        <taxon>lamiids</taxon>
        <taxon>Solanales</taxon>
        <taxon>Solanaceae</taxon>
        <taxon>Solanoideae</taxon>
        <taxon>Solaneae</taxon>
        <taxon>Solanum</taxon>
    </lineage>
</organism>
<dbReference type="PANTHER" id="PTHR36018">
    <property type="entry name" value="OS09G0481800 PROTEIN"/>
    <property type="match status" value="1"/>
</dbReference>
<feature type="compositionally biased region" description="Basic and acidic residues" evidence="1">
    <location>
        <begin position="17"/>
        <end position="26"/>
    </location>
</feature>
<dbReference type="Proteomes" id="UP001627284">
    <property type="component" value="Unassembled WGS sequence"/>
</dbReference>
<keyword evidence="3" id="KW-1185">Reference proteome</keyword>
<sequence length="189" mass="21199">GLLLSQIASSHKFPLQETRKDNNNSKKREKMALQLQHLSSSSTPKFTTFASQLLPKFQNVVCPSKLKNGGITNLRLSSSRIRKKRTTYLCRISASLSPLDLTEDNIIQVLEDAKAELAQLFDTSVGITGKAELAEVDGPYVKLRLSGKFWHTRSTVVARLGNYLKQRIPEILEVEIEDEKQLDDSPANF</sequence>
<protein>
    <submittedName>
        <fullName evidence="2">Uncharacterized protein</fullName>
    </submittedName>
</protein>
<dbReference type="AlphaFoldDB" id="A0ABD2R3Y8"/>
<dbReference type="EMBL" id="JBJKTR010000022">
    <property type="protein sequence ID" value="KAL3325646.1"/>
    <property type="molecule type" value="Genomic_DNA"/>
</dbReference>
<gene>
    <name evidence="2" type="ORF">AABB24_036731</name>
</gene>
<reference evidence="2 3" key="1">
    <citation type="submission" date="2024-05" db="EMBL/GenBank/DDBJ databases">
        <title>De novo assembly of an allotetraploid wild potato.</title>
        <authorList>
            <person name="Hosaka A.J."/>
        </authorList>
    </citation>
    <scope>NUCLEOTIDE SEQUENCE [LARGE SCALE GENOMIC DNA]</scope>
    <source>
        <tissue evidence="2">Young leaves</tissue>
    </source>
</reference>
<evidence type="ECO:0000313" key="2">
    <source>
        <dbReference type="EMBL" id="KAL3325646.1"/>
    </source>
</evidence>
<proteinExistence type="predicted"/>